<evidence type="ECO:0000313" key="11">
    <source>
        <dbReference type="EMBL" id="PCJ42217.1"/>
    </source>
</evidence>
<evidence type="ECO:0000256" key="3">
    <source>
        <dbReference type="ARBA" id="ARBA00022475"/>
    </source>
</evidence>
<dbReference type="GO" id="GO:0005886">
    <property type="term" value="C:plasma membrane"/>
    <property type="evidence" value="ECO:0007669"/>
    <property type="project" value="UniProtKB-SubCell"/>
</dbReference>
<comment type="function">
    <text evidence="10">Part of the Tol-Pal system, which plays a role in outer membrane invagination during cell division and is important for maintaining outer membrane integrity.</text>
</comment>
<evidence type="ECO:0000256" key="7">
    <source>
        <dbReference type="ARBA" id="ARBA00022989"/>
    </source>
</evidence>
<evidence type="ECO:0000256" key="1">
    <source>
        <dbReference type="ARBA" id="ARBA00004162"/>
    </source>
</evidence>
<evidence type="ECO:0000256" key="2">
    <source>
        <dbReference type="ARBA" id="ARBA00005811"/>
    </source>
</evidence>
<comment type="subunit">
    <text evidence="10">The Tol-Pal system is composed of five core proteins: the inner membrane proteins TolA, TolQ and TolR, the periplasmic protein TolB and the outer membrane protein Pal. They form a network linking the inner and outer membranes and the peptidoglycan layer.</text>
</comment>
<evidence type="ECO:0000256" key="9">
    <source>
        <dbReference type="ARBA" id="ARBA00023306"/>
    </source>
</evidence>
<dbReference type="InterPro" id="IPR014168">
    <property type="entry name" value="Tol-Pal_TolR"/>
</dbReference>
<dbReference type="Pfam" id="PF02472">
    <property type="entry name" value="ExbD"/>
    <property type="match status" value="1"/>
</dbReference>
<evidence type="ECO:0000256" key="6">
    <source>
        <dbReference type="ARBA" id="ARBA00022692"/>
    </source>
</evidence>
<comment type="similarity">
    <text evidence="2 10">Belongs to the ExbD/TolR family.</text>
</comment>
<evidence type="ECO:0000313" key="12">
    <source>
        <dbReference type="Proteomes" id="UP000228987"/>
    </source>
</evidence>
<dbReference type="EMBL" id="NVWI01000003">
    <property type="protein sequence ID" value="PCJ42217.1"/>
    <property type="molecule type" value="Genomic_DNA"/>
</dbReference>
<dbReference type="Proteomes" id="UP000228987">
    <property type="component" value="Unassembled WGS sequence"/>
</dbReference>
<organism evidence="11 12">
    <name type="scientific">SAR86 cluster bacterium</name>
    <dbReference type="NCBI Taxonomy" id="2030880"/>
    <lineage>
        <taxon>Bacteria</taxon>
        <taxon>Pseudomonadati</taxon>
        <taxon>Pseudomonadota</taxon>
        <taxon>Gammaproteobacteria</taxon>
        <taxon>SAR86 cluster</taxon>
    </lineage>
</organism>
<accession>A0A2A5CEA7</accession>
<keyword evidence="4 10" id="KW-0997">Cell inner membrane</keyword>
<keyword evidence="7 10" id="KW-1133">Transmembrane helix</keyword>
<evidence type="ECO:0000256" key="5">
    <source>
        <dbReference type="ARBA" id="ARBA00022618"/>
    </source>
</evidence>
<dbReference type="PANTHER" id="PTHR30558:SF7">
    <property type="entry name" value="TOL-PAL SYSTEM PROTEIN TOLR"/>
    <property type="match status" value="1"/>
</dbReference>
<keyword evidence="6 10" id="KW-0812">Transmembrane</keyword>
<comment type="caution">
    <text evidence="11">The sequence shown here is derived from an EMBL/GenBank/DDBJ whole genome shotgun (WGS) entry which is preliminary data.</text>
</comment>
<comment type="subcellular location">
    <subcellularLocation>
        <location evidence="10">Cell inner membrane</location>
        <topology evidence="10">Single-pass membrane protein</topology>
    </subcellularLocation>
    <subcellularLocation>
        <location evidence="1">Cell membrane</location>
        <topology evidence="1">Single-pass membrane protein</topology>
    </subcellularLocation>
</comment>
<evidence type="ECO:0000256" key="8">
    <source>
        <dbReference type="ARBA" id="ARBA00023136"/>
    </source>
</evidence>
<dbReference type="GO" id="GO:0051301">
    <property type="term" value="P:cell division"/>
    <property type="evidence" value="ECO:0007669"/>
    <property type="project" value="UniProtKB-UniRule"/>
</dbReference>
<evidence type="ECO:0000256" key="4">
    <source>
        <dbReference type="ARBA" id="ARBA00022519"/>
    </source>
</evidence>
<feature type="transmembrane region" description="Helical" evidence="10">
    <location>
        <begin position="12"/>
        <end position="37"/>
    </location>
</feature>
<dbReference type="HAMAP" id="MF_02203">
    <property type="entry name" value="TolR"/>
    <property type="match status" value="1"/>
</dbReference>
<dbReference type="GO" id="GO:0015031">
    <property type="term" value="P:protein transport"/>
    <property type="evidence" value="ECO:0007669"/>
    <property type="project" value="InterPro"/>
</dbReference>
<keyword evidence="9 10" id="KW-0131">Cell cycle</keyword>
<dbReference type="GO" id="GO:0022857">
    <property type="term" value="F:transmembrane transporter activity"/>
    <property type="evidence" value="ECO:0007669"/>
    <property type="project" value="InterPro"/>
</dbReference>
<keyword evidence="5 10" id="KW-0132">Cell division</keyword>
<protein>
    <recommendedName>
        <fullName evidence="10">Tol-Pal system protein TolR</fullName>
    </recommendedName>
</protein>
<keyword evidence="3 10" id="KW-1003">Cell membrane</keyword>
<reference evidence="12" key="1">
    <citation type="submission" date="2017-08" db="EMBL/GenBank/DDBJ databases">
        <title>A dynamic microbial community with high functional redundancy inhabits the cold, oxic subseafloor aquifer.</title>
        <authorList>
            <person name="Tully B.J."/>
            <person name="Wheat C.G."/>
            <person name="Glazer B.T."/>
            <person name="Huber J.A."/>
        </authorList>
    </citation>
    <scope>NUCLEOTIDE SEQUENCE [LARGE SCALE GENOMIC DNA]</scope>
</reference>
<dbReference type="PANTHER" id="PTHR30558">
    <property type="entry name" value="EXBD MEMBRANE COMPONENT OF PMF-DRIVEN MACROMOLECULE IMPORT SYSTEM"/>
    <property type="match status" value="1"/>
</dbReference>
<name>A0A2A5CEA7_9GAMM</name>
<dbReference type="InterPro" id="IPR003400">
    <property type="entry name" value="ExbD"/>
</dbReference>
<dbReference type="AlphaFoldDB" id="A0A2A5CEA7"/>
<sequence length="145" mass="15784">MEARRQRRRLMAEINVVPLIDVMLVLLIVFMITAPLITQGVRVDLPEADAEIVDDNDELTLVVSIDAAGLYYISLGEVSEEPNAVPLEIIGENVSRIMNQNPSVPVFLEADAAVNYGLVMSLMATLEDAGAPSVRLITQPPMLSP</sequence>
<gene>
    <name evidence="10" type="primary">tolR</name>
    <name evidence="11" type="ORF">COA71_06420</name>
</gene>
<proteinExistence type="inferred from homology"/>
<evidence type="ECO:0000256" key="10">
    <source>
        <dbReference type="HAMAP-Rule" id="MF_02203"/>
    </source>
</evidence>
<dbReference type="Gene3D" id="3.30.420.270">
    <property type="match status" value="1"/>
</dbReference>
<keyword evidence="8 10" id="KW-0472">Membrane</keyword>